<evidence type="ECO:0008006" key="14">
    <source>
        <dbReference type="Google" id="ProtNLM"/>
    </source>
</evidence>
<dbReference type="Proteomes" id="UP000778970">
    <property type="component" value="Unassembled WGS sequence"/>
</dbReference>
<evidence type="ECO:0000256" key="2">
    <source>
        <dbReference type="ARBA" id="ARBA00022670"/>
    </source>
</evidence>
<evidence type="ECO:0000313" key="12">
    <source>
        <dbReference type="EMBL" id="MBK1695775.1"/>
    </source>
</evidence>
<dbReference type="EMBL" id="NRRE01000006">
    <property type="protein sequence ID" value="MBK1695775.1"/>
    <property type="molecule type" value="Genomic_DNA"/>
</dbReference>
<reference evidence="12" key="2">
    <citation type="journal article" date="2020" name="Microorganisms">
        <title>Osmotic Adaptation and Compatible Solute Biosynthesis of Phototrophic Bacteria as Revealed from Genome Analyses.</title>
        <authorList>
            <person name="Imhoff J.F."/>
            <person name="Rahn T."/>
            <person name="Kunzel S."/>
            <person name="Keller A."/>
            <person name="Neulinger S.C."/>
        </authorList>
    </citation>
    <scope>NUCLEOTIDE SEQUENCE</scope>
    <source>
        <strain evidence="12">DSM 9154</strain>
    </source>
</reference>
<evidence type="ECO:0000313" key="13">
    <source>
        <dbReference type="Proteomes" id="UP000778970"/>
    </source>
</evidence>
<keyword evidence="2" id="KW-0645">Protease</keyword>
<feature type="compositionally biased region" description="Basic and acidic residues" evidence="8">
    <location>
        <begin position="20"/>
        <end position="29"/>
    </location>
</feature>
<evidence type="ECO:0000256" key="9">
    <source>
        <dbReference type="SAM" id="Phobius"/>
    </source>
</evidence>
<feature type="domain" description="DUF5930" evidence="11">
    <location>
        <begin position="238"/>
        <end position="482"/>
    </location>
</feature>
<dbReference type="SUPFAM" id="SSF51261">
    <property type="entry name" value="Duplicated hybrid motif"/>
    <property type="match status" value="1"/>
</dbReference>
<proteinExistence type="predicted"/>
<dbReference type="InterPro" id="IPR050570">
    <property type="entry name" value="Cell_wall_metabolism_enzyme"/>
</dbReference>
<keyword evidence="5" id="KW-0862">Zinc</keyword>
<feature type="domain" description="M23ase beta-sheet core" evidence="10">
    <location>
        <begin position="502"/>
        <end position="596"/>
    </location>
</feature>
<keyword evidence="9" id="KW-0812">Transmembrane</keyword>
<dbReference type="Gene3D" id="1.20.5.1160">
    <property type="entry name" value="Vasodilator-stimulated phosphoprotein"/>
    <property type="match status" value="1"/>
</dbReference>
<evidence type="ECO:0000259" key="11">
    <source>
        <dbReference type="Pfam" id="PF19353"/>
    </source>
</evidence>
<feature type="coiled-coil region" evidence="7">
    <location>
        <begin position="116"/>
        <end position="143"/>
    </location>
</feature>
<keyword evidence="13" id="KW-1185">Reference proteome</keyword>
<protein>
    <recommendedName>
        <fullName evidence="14">Murein DD-endopeptidase MepM and murein hydrolase activator NlpD, contain LysM domain</fullName>
    </recommendedName>
</protein>
<comment type="caution">
    <text evidence="12">The sequence shown here is derived from an EMBL/GenBank/DDBJ whole genome shotgun (WGS) entry which is preliminary data.</text>
</comment>
<evidence type="ECO:0000256" key="8">
    <source>
        <dbReference type="SAM" id="MobiDB-lite"/>
    </source>
</evidence>
<dbReference type="GO" id="GO:0006508">
    <property type="term" value="P:proteolysis"/>
    <property type="evidence" value="ECO:0007669"/>
    <property type="project" value="UniProtKB-KW"/>
</dbReference>
<accession>A0A934QFY3</accession>
<evidence type="ECO:0000256" key="5">
    <source>
        <dbReference type="ARBA" id="ARBA00022833"/>
    </source>
</evidence>
<keyword evidence="7" id="KW-0175">Coiled coil</keyword>
<gene>
    <name evidence="12" type="ORF">CKO21_00760</name>
</gene>
<dbReference type="Gene3D" id="1.10.287.1490">
    <property type="match status" value="1"/>
</dbReference>
<feature type="compositionally biased region" description="Basic residues" evidence="8">
    <location>
        <begin position="30"/>
        <end position="43"/>
    </location>
</feature>
<dbReference type="InterPro" id="IPR016047">
    <property type="entry name" value="M23ase_b-sheet_dom"/>
</dbReference>
<keyword evidence="6" id="KW-0482">Metalloprotease</keyword>
<dbReference type="PANTHER" id="PTHR21666">
    <property type="entry name" value="PEPTIDASE-RELATED"/>
    <property type="match status" value="1"/>
</dbReference>
<evidence type="ECO:0000256" key="4">
    <source>
        <dbReference type="ARBA" id="ARBA00022801"/>
    </source>
</evidence>
<dbReference type="Pfam" id="PF01551">
    <property type="entry name" value="Peptidase_M23"/>
    <property type="match status" value="1"/>
</dbReference>
<evidence type="ECO:0000256" key="6">
    <source>
        <dbReference type="ARBA" id="ARBA00023049"/>
    </source>
</evidence>
<feature type="transmembrane region" description="Helical" evidence="9">
    <location>
        <begin position="91"/>
        <end position="111"/>
    </location>
</feature>
<evidence type="ECO:0000256" key="3">
    <source>
        <dbReference type="ARBA" id="ARBA00022723"/>
    </source>
</evidence>
<keyword evidence="9" id="KW-0472">Membrane</keyword>
<keyword evidence="3" id="KW-0479">Metal-binding</keyword>
<feature type="region of interest" description="Disordered" evidence="8">
    <location>
        <begin position="1"/>
        <end position="47"/>
    </location>
</feature>
<dbReference type="GO" id="GO:0004222">
    <property type="term" value="F:metalloendopeptidase activity"/>
    <property type="evidence" value="ECO:0007669"/>
    <property type="project" value="TreeGrafter"/>
</dbReference>
<evidence type="ECO:0000259" key="10">
    <source>
        <dbReference type="Pfam" id="PF01551"/>
    </source>
</evidence>
<dbReference type="AlphaFoldDB" id="A0A934QFY3"/>
<dbReference type="InterPro" id="IPR011055">
    <property type="entry name" value="Dup_hybrid_motif"/>
</dbReference>
<keyword evidence="4" id="KW-0378">Hydrolase</keyword>
<dbReference type="GO" id="GO:0046872">
    <property type="term" value="F:metal ion binding"/>
    <property type="evidence" value="ECO:0007669"/>
    <property type="project" value="UniProtKB-KW"/>
</dbReference>
<name>A0A934QFY3_9PROT</name>
<organism evidence="12 13">
    <name type="scientific">Rhodovibrio salinarum</name>
    <dbReference type="NCBI Taxonomy" id="1087"/>
    <lineage>
        <taxon>Bacteria</taxon>
        <taxon>Pseudomonadati</taxon>
        <taxon>Pseudomonadota</taxon>
        <taxon>Alphaproteobacteria</taxon>
        <taxon>Rhodospirillales</taxon>
        <taxon>Rhodovibrionaceae</taxon>
        <taxon>Rhodovibrio</taxon>
    </lineage>
</organism>
<evidence type="ECO:0000256" key="1">
    <source>
        <dbReference type="ARBA" id="ARBA00001947"/>
    </source>
</evidence>
<reference evidence="12" key="1">
    <citation type="submission" date="2017-08" db="EMBL/GenBank/DDBJ databases">
        <authorList>
            <person name="Imhoff J.F."/>
            <person name="Rahn T."/>
            <person name="Kuenzel S."/>
            <person name="Neulinger S.C."/>
        </authorList>
    </citation>
    <scope>NUCLEOTIDE SEQUENCE</scope>
    <source>
        <strain evidence="12">DSM 9154</strain>
    </source>
</reference>
<sequence length="609" mass="66350">MPKRSHDRSLTQQDPGGAARADEQDDRASRPGRRSGQHAHRYLHPHERPAVGWRDRLRAWQHRVFPSRQLILRSEAGVHAITLGSRLQQTVAAGVLVALLWTAGAGVALYWQSERIDGTTRELAAAERSYADLMAEVDSARKKMVDLASTLDDAPPVPTAEPQAGADADGQAPLPQEIGRLSAALDALAERNGRLNDQLAEREQAFDALKQRNAELQAEQVRVDKALKRAQQALSDAQLNRTDLHTRVSELRAELRAAQARQQASQQNALSLKSSVAKLRERLEITREELAASSGRARALESELQATRETRERLQGERAQLASKVSRLENALGQRASGASSGSLGERIAGLEQALMAAEQRGDDLAEVREALMAEIDDLHAKMEQLRARQSGLVVQLSERTRPGLAAIERTVAMTGMDVDALVRRVQETKTASGGPFIPASFELPGSDAASDDLVRLDRQTRRLAALQTAMSAMPLSPPVDSFWISSNFGKRKDPVNGRWAMHEGIDLAATAGSPVLATAPGTVTFAGRKSGYGRVVIVDHGFGIKTRYAHLRSILVEQGQRVGNRERVGALGSTGRSTGPHVHYEVRVAGEPLDPKKFLKAGKHVFKE</sequence>
<dbReference type="Gene3D" id="2.70.70.10">
    <property type="entry name" value="Glucose Permease (Domain IIA)"/>
    <property type="match status" value="1"/>
</dbReference>
<feature type="coiled-coil region" evidence="7">
    <location>
        <begin position="185"/>
        <end position="331"/>
    </location>
</feature>
<feature type="region of interest" description="Disordered" evidence="8">
    <location>
        <begin position="150"/>
        <end position="173"/>
    </location>
</feature>
<keyword evidence="9" id="KW-1133">Transmembrane helix</keyword>
<comment type="cofactor">
    <cofactor evidence="1">
        <name>Zn(2+)</name>
        <dbReference type="ChEBI" id="CHEBI:29105"/>
    </cofactor>
</comment>
<dbReference type="Pfam" id="PF19353">
    <property type="entry name" value="DUF5930"/>
    <property type="match status" value="1"/>
</dbReference>
<dbReference type="CDD" id="cd12797">
    <property type="entry name" value="M23_peptidase"/>
    <property type="match status" value="1"/>
</dbReference>
<evidence type="ECO:0000256" key="7">
    <source>
        <dbReference type="SAM" id="Coils"/>
    </source>
</evidence>
<dbReference type="FunFam" id="2.70.70.10:FF:000006">
    <property type="entry name" value="M23 family peptidase"/>
    <property type="match status" value="1"/>
</dbReference>
<dbReference type="InterPro" id="IPR045974">
    <property type="entry name" value="DUF5930"/>
</dbReference>
<dbReference type="RefSeq" id="WP_081728628.1">
    <property type="nucleotide sequence ID" value="NZ_NRRE01000006.1"/>
</dbReference>
<dbReference type="PANTHER" id="PTHR21666:SF288">
    <property type="entry name" value="CELL DIVISION PROTEIN YTFB"/>
    <property type="match status" value="1"/>
</dbReference>